<proteinExistence type="predicted"/>
<dbReference type="Proteomes" id="UP000252586">
    <property type="component" value="Unassembled WGS sequence"/>
</dbReference>
<comment type="caution">
    <text evidence="1">The sequence shown here is derived from an EMBL/GenBank/DDBJ whole genome shotgun (WGS) entry which is preliminary data.</text>
</comment>
<reference evidence="1 2" key="1">
    <citation type="submission" date="2018-06" db="EMBL/GenBank/DDBJ databases">
        <title>Genomic Encyclopedia of Type Strains, Phase IV (KMG-IV): sequencing the most valuable type-strain genomes for metagenomic binning, comparative biology and taxonomic classification.</title>
        <authorList>
            <person name="Goeker M."/>
        </authorList>
    </citation>
    <scope>NUCLEOTIDE SEQUENCE [LARGE SCALE GENOMIC DNA]</scope>
    <source>
        <strain evidence="1 2">DSM 44599</strain>
    </source>
</reference>
<protein>
    <submittedName>
        <fullName evidence="1">Uncharacterized protein</fullName>
    </submittedName>
</protein>
<keyword evidence="2" id="KW-1185">Reference proteome</keyword>
<sequence length="30" mass="3222">LSEGVEEVASVLALAARPRQSEYFSLGREG</sequence>
<dbReference type="EMBL" id="QNRE01000013">
    <property type="protein sequence ID" value="RBO86566.1"/>
    <property type="molecule type" value="Genomic_DNA"/>
</dbReference>
<feature type="non-terminal residue" evidence="1">
    <location>
        <position position="1"/>
    </location>
</feature>
<gene>
    <name evidence="1" type="ORF">DFR74_113109</name>
</gene>
<organism evidence="1 2">
    <name type="scientific">Nocardia puris</name>
    <dbReference type="NCBI Taxonomy" id="208602"/>
    <lineage>
        <taxon>Bacteria</taxon>
        <taxon>Bacillati</taxon>
        <taxon>Actinomycetota</taxon>
        <taxon>Actinomycetes</taxon>
        <taxon>Mycobacteriales</taxon>
        <taxon>Nocardiaceae</taxon>
        <taxon>Nocardia</taxon>
    </lineage>
</organism>
<name>A0A366D982_9NOCA</name>
<evidence type="ECO:0000313" key="2">
    <source>
        <dbReference type="Proteomes" id="UP000252586"/>
    </source>
</evidence>
<accession>A0A366D982</accession>
<evidence type="ECO:0000313" key="1">
    <source>
        <dbReference type="EMBL" id="RBO86566.1"/>
    </source>
</evidence>
<dbReference type="AlphaFoldDB" id="A0A366D982"/>